<organism evidence="1 2">
    <name type="scientific">Apiospora arundinis</name>
    <dbReference type="NCBI Taxonomy" id="335852"/>
    <lineage>
        <taxon>Eukaryota</taxon>
        <taxon>Fungi</taxon>
        <taxon>Dikarya</taxon>
        <taxon>Ascomycota</taxon>
        <taxon>Pezizomycotina</taxon>
        <taxon>Sordariomycetes</taxon>
        <taxon>Xylariomycetidae</taxon>
        <taxon>Amphisphaeriales</taxon>
        <taxon>Apiosporaceae</taxon>
        <taxon>Apiospora</taxon>
    </lineage>
</organism>
<sequence>MPQDSSHPEDNPREILDLRGMFTIMGCDPPVFVTYDQIEDAVKHLRRAGQEVTGVCPVPDAHTVTRTKDAMGNGQNGVWVATTFRPPARLKPNDVFEELPINTLNRDIRLHRYCIRRLPTVLQETGASLKTMAIFVSGAYRGVNNETDGAIVRGGWAFTCKKGGLSNYSGALEKRGPGNDDPPPLRMDPTGVGRRATLRAAVAALTWQPWYREGWQRVVLVTDNGYLAQGATEELRYWADPGPARPPWKSGDAASQPPNRDLWWKLMELLGEYAQTGGCEVSFWQPGRNWTNPAGQAAMEACRLPWTEYYADTKNPML</sequence>
<dbReference type="Gene3D" id="3.30.420.10">
    <property type="entry name" value="Ribonuclease H-like superfamily/Ribonuclease H"/>
    <property type="match status" value="1"/>
</dbReference>
<reference evidence="1 2" key="1">
    <citation type="journal article" date="2024" name="IMA Fungus">
        <title>Apiospora arundinis, a panoply of carbohydrate-active enzymes and secondary metabolites.</title>
        <authorList>
            <person name="Sorensen T."/>
            <person name="Petersen C."/>
            <person name="Muurmann A.T."/>
            <person name="Christiansen J.V."/>
            <person name="Brundto M.L."/>
            <person name="Overgaard C.K."/>
            <person name="Boysen A.T."/>
            <person name="Wollenberg R.D."/>
            <person name="Larsen T.O."/>
            <person name="Sorensen J.L."/>
            <person name="Nielsen K.L."/>
            <person name="Sondergaard T.E."/>
        </authorList>
    </citation>
    <scope>NUCLEOTIDE SEQUENCE [LARGE SCALE GENOMIC DNA]</scope>
    <source>
        <strain evidence="1 2">AAU 773</strain>
    </source>
</reference>
<name>A0ABR2HLG5_9PEZI</name>
<protein>
    <submittedName>
        <fullName evidence="1">Ribonuclease H</fullName>
    </submittedName>
</protein>
<evidence type="ECO:0000313" key="2">
    <source>
        <dbReference type="Proteomes" id="UP001390339"/>
    </source>
</evidence>
<accession>A0ABR2HLG5</accession>
<dbReference type="InterPro" id="IPR012337">
    <property type="entry name" value="RNaseH-like_sf"/>
</dbReference>
<dbReference type="EMBL" id="JAPCWZ010000010">
    <property type="protein sequence ID" value="KAK8848739.1"/>
    <property type="molecule type" value="Genomic_DNA"/>
</dbReference>
<keyword evidence="2" id="KW-1185">Reference proteome</keyword>
<evidence type="ECO:0000313" key="1">
    <source>
        <dbReference type="EMBL" id="KAK8848739.1"/>
    </source>
</evidence>
<dbReference type="Proteomes" id="UP001390339">
    <property type="component" value="Unassembled WGS sequence"/>
</dbReference>
<comment type="caution">
    <text evidence="1">The sequence shown here is derived from an EMBL/GenBank/DDBJ whole genome shotgun (WGS) entry which is preliminary data.</text>
</comment>
<proteinExistence type="predicted"/>
<gene>
    <name evidence="1" type="ORF">PGQ11_015219</name>
</gene>
<dbReference type="SUPFAM" id="SSF53098">
    <property type="entry name" value="Ribonuclease H-like"/>
    <property type="match status" value="1"/>
</dbReference>
<dbReference type="InterPro" id="IPR036397">
    <property type="entry name" value="RNaseH_sf"/>
</dbReference>